<organism evidence="1 2">
    <name type="scientific">Streptomyces nanshensis</name>
    <dbReference type="NCBI Taxonomy" id="518642"/>
    <lineage>
        <taxon>Bacteria</taxon>
        <taxon>Bacillati</taxon>
        <taxon>Actinomycetota</taxon>
        <taxon>Actinomycetes</taxon>
        <taxon>Kitasatosporales</taxon>
        <taxon>Streptomycetaceae</taxon>
        <taxon>Streptomyces</taxon>
    </lineage>
</organism>
<dbReference type="InterPro" id="IPR013325">
    <property type="entry name" value="RNA_pol_sigma_r2"/>
</dbReference>
<protein>
    <submittedName>
        <fullName evidence="1">Uncharacterized protein</fullName>
    </submittedName>
</protein>
<dbReference type="EMBL" id="LJGW01000314">
    <property type="protein sequence ID" value="OEV10219.1"/>
    <property type="molecule type" value="Genomic_DNA"/>
</dbReference>
<comment type="caution">
    <text evidence="1">The sequence shown here is derived from an EMBL/GenBank/DDBJ whole genome shotgun (WGS) entry which is preliminary data.</text>
</comment>
<name>A0A1E7L207_9ACTN</name>
<proteinExistence type="predicted"/>
<evidence type="ECO:0000313" key="2">
    <source>
        <dbReference type="Proteomes" id="UP000176005"/>
    </source>
</evidence>
<reference evidence="1 2" key="1">
    <citation type="journal article" date="2016" name="Front. Microbiol.">
        <title>Comparative Genomics Analysis of Streptomyces Species Reveals Their Adaptation to the Marine Environment and Their Diversity at the Genomic Level.</title>
        <authorList>
            <person name="Tian X."/>
            <person name="Zhang Z."/>
            <person name="Yang T."/>
            <person name="Chen M."/>
            <person name="Li J."/>
            <person name="Chen F."/>
            <person name="Yang J."/>
            <person name="Li W."/>
            <person name="Zhang B."/>
            <person name="Zhang Z."/>
            <person name="Wu J."/>
            <person name="Zhang C."/>
            <person name="Long L."/>
            <person name="Xiao J."/>
        </authorList>
    </citation>
    <scope>NUCLEOTIDE SEQUENCE [LARGE SCALE GENOMIC DNA]</scope>
    <source>
        <strain evidence="1 2">SCSIO 10429</strain>
    </source>
</reference>
<evidence type="ECO:0000313" key="1">
    <source>
        <dbReference type="EMBL" id="OEV10219.1"/>
    </source>
</evidence>
<dbReference type="SUPFAM" id="SSF88946">
    <property type="entry name" value="Sigma2 domain of RNA polymerase sigma factors"/>
    <property type="match status" value="1"/>
</dbReference>
<sequence>MQTTELDQMSLLVEAYDRYQPRLHRLVNNHLPPDQWHRGEDITQNVWMRALESADLDNTCVDSRSELPIWLVETAREEIAEHHRSTVEALYGSRPVNCTFHDVHTTVDKRIVLIPAEVLVDLDDFTKQQPEPQFALMAG</sequence>
<keyword evidence="2" id="KW-1185">Reference proteome</keyword>
<dbReference type="GO" id="GO:0006352">
    <property type="term" value="P:DNA-templated transcription initiation"/>
    <property type="evidence" value="ECO:0007669"/>
    <property type="project" value="InterPro"/>
</dbReference>
<accession>A0A1E7L207</accession>
<dbReference type="Proteomes" id="UP000176005">
    <property type="component" value="Unassembled WGS sequence"/>
</dbReference>
<dbReference type="Gene3D" id="1.10.1740.10">
    <property type="match status" value="1"/>
</dbReference>
<dbReference type="RefSeq" id="WP_070018009.1">
    <property type="nucleotide sequence ID" value="NZ_LJGW01000314.1"/>
</dbReference>
<gene>
    <name evidence="1" type="ORF">AN218_18540</name>
</gene>
<dbReference type="GO" id="GO:0003700">
    <property type="term" value="F:DNA-binding transcription factor activity"/>
    <property type="evidence" value="ECO:0007669"/>
    <property type="project" value="InterPro"/>
</dbReference>
<dbReference type="AlphaFoldDB" id="A0A1E7L207"/>